<evidence type="ECO:0008006" key="3">
    <source>
        <dbReference type="Google" id="ProtNLM"/>
    </source>
</evidence>
<organism evidence="1 2">
    <name type="scientific">Gemmata algarum</name>
    <dbReference type="NCBI Taxonomy" id="2975278"/>
    <lineage>
        <taxon>Bacteria</taxon>
        <taxon>Pseudomonadati</taxon>
        <taxon>Planctomycetota</taxon>
        <taxon>Planctomycetia</taxon>
        <taxon>Gemmatales</taxon>
        <taxon>Gemmataceae</taxon>
        <taxon>Gemmata</taxon>
    </lineage>
</organism>
<sequence length="144" mass="15845">MQTFERDRIAIRYPESWDIEEAEDAESGAWTVTVSSPETAFLMMSLQPEADHPGDLADQTLEALRADYQELDAENVVETICGLPAVGFNADFITADTTTTCRVRCVATDAGPLLLMVQVSEYDRARNEPVLAAIVKSLDVDTDD</sequence>
<evidence type="ECO:0000313" key="2">
    <source>
        <dbReference type="Proteomes" id="UP001272242"/>
    </source>
</evidence>
<evidence type="ECO:0000313" key="1">
    <source>
        <dbReference type="EMBL" id="MDY3558333.1"/>
    </source>
</evidence>
<accession>A0ABU5ESL8</accession>
<keyword evidence="2" id="KW-1185">Reference proteome</keyword>
<comment type="caution">
    <text evidence="1">The sequence shown here is derived from an EMBL/GenBank/DDBJ whole genome shotgun (WGS) entry which is preliminary data.</text>
</comment>
<dbReference type="Proteomes" id="UP001272242">
    <property type="component" value="Unassembled WGS sequence"/>
</dbReference>
<protein>
    <recommendedName>
        <fullName evidence="3">DUF1795 domain-containing protein</fullName>
    </recommendedName>
</protein>
<proteinExistence type="predicted"/>
<gene>
    <name evidence="1" type="ORF">R5W23_005028</name>
</gene>
<dbReference type="EMBL" id="JAXBLV010000024">
    <property type="protein sequence ID" value="MDY3558333.1"/>
    <property type="molecule type" value="Genomic_DNA"/>
</dbReference>
<reference evidence="2" key="1">
    <citation type="journal article" date="2023" name="Mar. Drugs">
        <title>Gemmata algarum, a Novel Planctomycete Isolated from an Algal Mat, Displays Antimicrobial Activity.</title>
        <authorList>
            <person name="Kumar G."/>
            <person name="Kallscheuer N."/>
            <person name="Kashif M."/>
            <person name="Ahamad S."/>
            <person name="Jagadeeshwari U."/>
            <person name="Pannikurungottu S."/>
            <person name="Haufschild T."/>
            <person name="Kabuu M."/>
            <person name="Sasikala C."/>
            <person name="Jogler C."/>
            <person name="Ramana C."/>
        </authorList>
    </citation>
    <scope>NUCLEOTIDE SEQUENCE [LARGE SCALE GENOMIC DNA]</scope>
    <source>
        <strain evidence="2">JC673</strain>
    </source>
</reference>
<name>A0ABU5ESL8_9BACT</name>
<dbReference type="RefSeq" id="WP_261185427.1">
    <property type="nucleotide sequence ID" value="NZ_JAXBLV010000024.1"/>
</dbReference>